<feature type="transmembrane region" description="Helical" evidence="9">
    <location>
        <begin position="240"/>
        <end position="260"/>
    </location>
</feature>
<dbReference type="Gene3D" id="1.20.120.80">
    <property type="entry name" value="Cytochrome c oxidase, subunit III, four-helix bundle"/>
    <property type="match status" value="1"/>
</dbReference>
<evidence type="ECO:0000256" key="8">
    <source>
        <dbReference type="RuleBase" id="RU003375"/>
    </source>
</evidence>
<dbReference type="PROSITE" id="PS50253">
    <property type="entry name" value="COX3"/>
    <property type="match status" value="1"/>
</dbReference>
<dbReference type="Pfam" id="PF00510">
    <property type="entry name" value="COX3"/>
    <property type="match status" value="1"/>
</dbReference>
<dbReference type="InterPro" id="IPR024791">
    <property type="entry name" value="Cyt_c/ubiquinol_Oxase_su3"/>
</dbReference>
<keyword evidence="5" id="KW-1278">Translocase</keyword>
<keyword evidence="7 9" id="KW-0472">Membrane</keyword>
<keyword evidence="6 9" id="KW-1133">Transmembrane helix</keyword>
<evidence type="ECO:0000256" key="5">
    <source>
        <dbReference type="ARBA" id="ARBA00022967"/>
    </source>
</evidence>
<evidence type="ECO:0000256" key="9">
    <source>
        <dbReference type="SAM" id="Phobius"/>
    </source>
</evidence>
<comment type="similarity">
    <text evidence="2 8">Belongs to the cytochrome c oxidase subunit 3 family.</text>
</comment>
<evidence type="ECO:0000256" key="1">
    <source>
        <dbReference type="ARBA" id="ARBA00004141"/>
    </source>
</evidence>
<dbReference type="InterPro" id="IPR033945">
    <property type="entry name" value="Cyt_c_oxase_su3_dom"/>
</dbReference>
<dbReference type="PANTHER" id="PTHR11403:SF7">
    <property type="entry name" value="CYTOCHROME C OXIDASE SUBUNIT 3"/>
    <property type="match status" value="1"/>
</dbReference>
<feature type="transmembrane region" description="Helical" evidence="9">
    <location>
        <begin position="191"/>
        <end position="220"/>
    </location>
</feature>
<dbReference type="InterPro" id="IPR013833">
    <property type="entry name" value="Cyt_c_oxidase_su3_a-hlx"/>
</dbReference>
<feature type="domain" description="Heme-copper oxidase subunit III family profile" evidence="10">
    <location>
        <begin position="4"/>
        <end position="261"/>
    </location>
</feature>
<dbReference type="EMBL" id="OP919351">
    <property type="protein sequence ID" value="WMD28016.1"/>
    <property type="molecule type" value="Genomic_DNA"/>
</dbReference>
<organism evidence="11">
    <name type="scientific">Elaphrothrips spiniceps</name>
    <dbReference type="NCBI Taxonomy" id="3003602"/>
    <lineage>
        <taxon>Eukaryota</taxon>
        <taxon>Metazoa</taxon>
        <taxon>Ecdysozoa</taxon>
        <taxon>Arthropoda</taxon>
        <taxon>Hexapoda</taxon>
        <taxon>Insecta</taxon>
        <taxon>Pterygota</taxon>
        <taxon>Neoptera</taxon>
        <taxon>Paraneoptera</taxon>
        <taxon>Thysanoptera</taxon>
        <taxon>Tubulifera</taxon>
        <taxon>Phlaeothripoidea</taxon>
        <taxon>Phlaeothripidae</taxon>
        <taxon>Idolothripinae</taxon>
        <taxon>Elaphrothrips</taxon>
    </lineage>
</organism>
<feature type="transmembrane region" description="Helical" evidence="9">
    <location>
        <begin position="41"/>
        <end position="58"/>
    </location>
</feature>
<dbReference type="GO" id="GO:0004129">
    <property type="term" value="F:cytochrome-c oxidase activity"/>
    <property type="evidence" value="ECO:0007669"/>
    <property type="project" value="InterPro"/>
</dbReference>
<dbReference type="InterPro" id="IPR000298">
    <property type="entry name" value="Cyt_c_oxidase-like_su3"/>
</dbReference>
<evidence type="ECO:0000256" key="6">
    <source>
        <dbReference type="ARBA" id="ARBA00022989"/>
    </source>
</evidence>
<keyword evidence="4 8" id="KW-0812">Transmembrane</keyword>
<evidence type="ECO:0000256" key="3">
    <source>
        <dbReference type="ARBA" id="ARBA00015944"/>
    </source>
</evidence>
<evidence type="ECO:0000256" key="7">
    <source>
        <dbReference type="ARBA" id="ARBA00023136"/>
    </source>
</evidence>
<protein>
    <recommendedName>
        <fullName evidence="3 8">Cytochrome c oxidase subunit 3</fullName>
    </recommendedName>
</protein>
<evidence type="ECO:0000313" key="11">
    <source>
        <dbReference type="EMBL" id="WMD28016.1"/>
    </source>
</evidence>
<dbReference type="AlphaFoldDB" id="A0AA50LSL8"/>
<sequence length="261" mass="31087">MFFLNHPFHLVSLSPWPLMASLSIFIMIFGMVDWFNSYNNFQNLLGMICLILVSYQWWRDVVRESTWQGFHTLKVFKGLQLGMILFIVSELFFFFSFFWGFFHMSLSPDMELGLKWPPFGIFFFNPVEIPLLNTMILLLSGLTVTWSHYSILMEKKKELFFSLFFTCILGIYFTFIQAFEYMESFFSISDSVFGTTFFIMTGFHGIHVMIGTLFLLVNFFRSLKNHFSFIHHLGFECSAWYWHFVDVVWLFLYLFVYFIGG</sequence>
<comment type="function">
    <text evidence="8">Component of the cytochrome c oxidase, the last enzyme in the mitochondrial electron transport chain which drives oxidative phosphorylation. The respiratory chain contains 3 multisubunit complexes succinate dehydrogenase (complex II, CII), ubiquinol-cytochrome c oxidoreductase (cytochrome b-c1 complex, complex III, CIII) and cytochrome c oxidase (complex IV, CIV), that cooperate to transfer electrons derived from NADH and succinate to molecular oxygen, creating an electrochemical gradient over the inner membrane that drives transmembrane transport and the ATP synthase. Cytochrome c oxidase is the component of the respiratory chain that catalyzes the reduction of oxygen to water. Electrons originating from reduced cytochrome c in the intermembrane space (IMS) are transferred via the dinuclear copper A center (CU(A)) of subunit 2 and heme A of subunit 1 to the active site in subunit 1, a binuclear center (BNC) formed by heme A3 and copper B (CU(B)). The BNC reduces molecular oxygen to 2 water molecules using 4 electrons from cytochrome c in the IMS and 4 protons from the mitochondrial matrix.</text>
</comment>
<evidence type="ECO:0000256" key="4">
    <source>
        <dbReference type="ARBA" id="ARBA00022692"/>
    </source>
</evidence>
<feature type="transmembrane region" description="Helical" evidence="9">
    <location>
        <begin position="159"/>
        <end position="179"/>
    </location>
</feature>
<dbReference type="Gene3D" id="1.10.287.70">
    <property type="match status" value="1"/>
</dbReference>
<accession>A0AA50LSL8</accession>
<dbReference type="GO" id="GO:0005739">
    <property type="term" value="C:mitochondrion"/>
    <property type="evidence" value="ECO:0007669"/>
    <property type="project" value="TreeGrafter"/>
</dbReference>
<evidence type="ECO:0000256" key="2">
    <source>
        <dbReference type="ARBA" id="ARBA00010581"/>
    </source>
</evidence>
<dbReference type="GO" id="GO:0006123">
    <property type="term" value="P:mitochondrial electron transport, cytochrome c to oxygen"/>
    <property type="evidence" value="ECO:0007669"/>
    <property type="project" value="TreeGrafter"/>
</dbReference>
<geneLocation type="mitochondrion" evidence="11"/>
<dbReference type="GO" id="GO:0016020">
    <property type="term" value="C:membrane"/>
    <property type="evidence" value="ECO:0007669"/>
    <property type="project" value="UniProtKB-SubCell"/>
</dbReference>
<dbReference type="PANTHER" id="PTHR11403">
    <property type="entry name" value="CYTOCHROME C OXIDASE SUBUNIT III"/>
    <property type="match status" value="1"/>
</dbReference>
<feature type="transmembrane region" description="Helical" evidence="9">
    <location>
        <begin position="79"/>
        <end position="102"/>
    </location>
</feature>
<proteinExistence type="inferred from homology"/>
<comment type="subcellular location">
    <subcellularLocation>
        <location evidence="1">Membrane</location>
        <topology evidence="1">Multi-pass membrane protein</topology>
    </subcellularLocation>
</comment>
<dbReference type="SUPFAM" id="SSF81452">
    <property type="entry name" value="Cytochrome c oxidase subunit III-like"/>
    <property type="match status" value="1"/>
</dbReference>
<reference evidence="11" key="1">
    <citation type="submission" date="2022-11" db="EMBL/GenBank/DDBJ databases">
        <title>Complete mitochondrial genome of Elaphrothrips spiniceps (Thysanoptera: Phlaeothripidae).</title>
        <authorList>
            <person name="Li C."/>
            <person name="Dang L."/>
        </authorList>
    </citation>
    <scope>NUCLEOTIDE SEQUENCE</scope>
    <source>
        <strain evidence="11">JM2019557</strain>
    </source>
</reference>
<name>A0AA50LSL8_9NEOP</name>
<dbReference type="InterPro" id="IPR035973">
    <property type="entry name" value="Cyt_c_oxidase_su3-like_sf"/>
</dbReference>
<feature type="transmembrane region" description="Helical" evidence="9">
    <location>
        <begin position="16"/>
        <end position="35"/>
    </location>
</feature>
<gene>
    <name evidence="11" type="primary">COX3</name>
</gene>
<evidence type="ECO:0000259" key="10">
    <source>
        <dbReference type="PROSITE" id="PS50253"/>
    </source>
</evidence>
<dbReference type="CDD" id="cd01665">
    <property type="entry name" value="Cyt_c_Oxidase_III"/>
    <property type="match status" value="1"/>
</dbReference>
<keyword evidence="8 11" id="KW-0496">Mitochondrion</keyword>
<feature type="transmembrane region" description="Helical" evidence="9">
    <location>
        <begin position="122"/>
        <end position="147"/>
    </location>
</feature>